<evidence type="ECO:0000313" key="3">
    <source>
        <dbReference type="Proteomes" id="UP000809910"/>
    </source>
</evidence>
<evidence type="ECO:0000256" key="1">
    <source>
        <dbReference type="SAM" id="SignalP"/>
    </source>
</evidence>
<comment type="caution">
    <text evidence="2">The sequence shown here is derived from an EMBL/GenBank/DDBJ whole genome shotgun (WGS) entry which is preliminary data.</text>
</comment>
<reference evidence="2 3" key="1">
    <citation type="submission" date="2020-12" db="EMBL/GenBank/DDBJ databases">
        <title>WGS of Legionella: environmental sample.</title>
        <authorList>
            <person name="Cristino S."/>
            <person name="Girolamini L."/>
            <person name="Salaris S."/>
            <person name="Pascale M.R."/>
            <person name="Mazzotta M."/>
            <person name="Orsini M."/>
            <person name="Grottola A."/>
        </authorList>
    </citation>
    <scope>NUCLEOTIDE SEQUENCE [LARGE SCALE GENOMIC DNA]</scope>
    <source>
        <strain evidence="2 3">30cs62</strain>
    </source>
</reference>
<dbReference type="Proteomes" id="UP000809910">
    <property type="component" value="Unassembled WGS sequence"/>
</dbReference>
<name>A0ABS1WAP0_9GAMM</name>
<sequence>MMLFRIILFSIGCLFTFNTQAYVVTEATPEQATEYSRELLNLVLDVVKNCYKGPTKTNGIQLVKCVADVFNKDVPNPLHYKLRISGDCPGESDLIIYNPAGDMITCYLNFDQSVQVNRCISYKVPPLTNGQEMSISPPMVLIK</sequence>
<keyword evidence="3" id="KW-1185">Reference proteome</keyword>
<feature type="chain" id="PRO_5045127158" evidence="1">
    <location>
        <begin position="22"/>
        <end position="143"/>
    </location>
</feature>
<evidence type="ECO:0000313" key="2">
    <source>
        <dbReference type="EMBL" id="MBL7526424.1"/>
    </source>
</evidence>
<organism evidence="2 3">
    <name type="scientific">Legionella bononiensis</name>
    <dbReference type="NCBI Taxonomy" id="2793102"/>
    <lineage>
        <taxon>Bacteria</taxon>
        <taxon>Pseudomonadati</taxon>
        <taxon>Pseudomonadota</taxon>
        <taxon>Gammaproteobacteria</taxon>
        <taxon>Legionellales</taxon>
        <taxon>Legionellaceae</taxon>
        <taxon>Legionella</taxon>
    </lineage>
</organism>
<feature type="signal peptide" evidence="1">
    <location>
        <begin position="1"/>
        <end position="21"/>
    </location>
</feature>
<accession>A0ABS1WAP0</accession>
<dbReference type="EMBL" id="JADWVN010000013">
    <property type="protein sequence ID" value="MBL7526424.1"/>
    <property type="molecule type" value="Genomic_DNA"/>
</dbReference>
<dbReference type="RefSeq" id="WP_203110383.1">
    <property type="nucleotide sequence ID" value="NZ_JADOBG010000015.1"/>
</dbReference>
<gene>
    <name evidence="2" type="ORF">I5282_07545</name>
</gene>
<keyword evidence="1" id="KW-0732">Signal</keyword>
<protein>
    <submittedName>
        <fullName evidence="2">Uncharacterized protein</fullName>
    </submittedName>
</protein>
<proteinExistence type="predicted"/>